<evidence type="ECO:0000313" key="1">
    <source>
        <dbReference type="EMBL" id="CAG8499991.1"/>
    </source>
</evidence>
<sequence>MTEPTSILEFADEITLAKRCTCCIKHKKKCHRCFRCVGKRNAICTHIAPGIFRCVRCKKSEKDCLFQCKKCYKKNKFSDNGPFPSCTECRIVTRDPPIEYVIFEEGGKIYFQPIDGSNNKFEINDEIFGKLCELKRKNGYNLGRHVGHFLESSSSTAEEIPIYSENAADFHELHELPNPNIVDPSNALPMRESHEFLDTSAMDEIQEFFDYPNTTFEYGSIDQTSDSF</sequence>
<proteinExistence type="predicted"/>
<dbReference type="Proteomes" id="UP000789342">
    <property type="component" value="Unassembled WGS sequence"/>
</dbReference>
<protein>
    <submittedName>
        <fullName evidence="1">3757_t:CDS:1</fullName>
    </submittedName>
</protein>
<dbReference type="EMBL" id="CAJVPV010001510">
    <property type="protein sequence ID" value="CAG8499991.1"/>
    <property type="molecule type" value="Genomic_DNA"/>
</dbReference>
<evidence type="ECO:0000313" key="2">
    <source>
        <dbReference type="Proteomes" id="UP000789342"/>
    </source>
</evidence>
<gene>
    <name evidence="1" type="ORF">AMORRO_LOCUS3205</name>
</gene>
<name>A0A9N8ZLK8_9GLOM</name>
<organism evidence="1 2">
    <name type="scientific">Acaulospora morrowiae</name>
    <dbReference type="NCBI Taxonomy" id="94023"/>
    <lineage>
        <taxon>Eukaryota</taxon>
        <taxon>Fungi</taxon>
        <taxon>Fungi incertae sedis</taxon>
        <taxon>Mucoromycota</taxon>
        <taxon>Glomeromycotina</taxon>
        <taxon>Glomeromycetes</taxon>
        <taxon>Diversisporales</taxon>
        <taxon>Acaulosporaceae</taxon>
        <taxon>Acaulospora</taxon>
    </lineage>
</organism>
<reference evidence="1" key="1">
    <citation type="submission" date="2021-06" db="EMBL/GenBank/DDBJ databases">
        <authorList>
            <person name="Kallberg Y."/>
            <person name="Tangrot J."/>
            <person name="Rosling A."/>
        </authorList>
    </citation>
    <scope>NUCLEOTIDE SEQUENCE</scope>
    <source>
        <strain evidence="1">CL551</strain>
    </source>
</reference>
<comment type="caution">
    <text evidence="1">The sequence shown here is derived from an EMBL/GenBank/DDBJ whole genome shotgun (WGS) entry which is preliminary data.</text>
</comment>
<dbReference type="AlphaFoldDB" id="A0A9N8ZLK8"/>
<accession>A0A9N8ZLK8</accession>
<dbReference type="OrthoDB" id="2432017at2759"/>
<keyword evidence="2" id="KW-1185">Reference proteome</keyword>